<name>A0A8S5QYB5_9CAUD</name>
<organism evidence="1">
    <name type="scientific">Siphoviridae sp. ct9lR64</name>
    <dbReference type="NCBI Taxonomy" id="2826178"/>
    <lineage>
        <taxon>Viruses</taxon>
        <taxon>Duplodnaviria</taxon>
        <taxon>Heunggongvirae</taxon>
        <taxon>Uroviricota</taxon>
        <taxon>Caudoviricetes</taxon>
    </lineage>
</organism>
<protein>
    <submittedName>
        <fullName evidence="1">Uncharacterized protein</fullName>
    </submittedName>
</protein>
<proteinExistence type="predicted"/>
<dbReference type="EMBL" id="BK015760">
    <property type="protein sequence ID" value="DAE23801.1"/>
    <property type="molecule type" value="Genomic_DNA"/>
</dbReference>
<sequence length="74" mass="8830">MITTVDNPYDYFNQFDEWYLYDITHGHNTCSLLARIAKTSINLSDYINEKEIERAIDQMIANDFEHKYKKVYAS</sequence>
<evidence type="ECO:0000313" key="1">
    <source>
        <dbReference type="EMBL" id="DAE23801.1"/>
    </source>
</evidence>
<accession>A0A8S5QYB5</accession>
<reference evidence="1" key="1">
    <citation type="journal article" date="2021" name="Proc. Natl. Acad. Sci. U.S.A.">
        <title>A Catalog of Tens of Thousands of Viruses from Human Metagenomes Reveals Hidden Associations with Chronic Diseases.</title>
        <authorList>
            <person name="Tisza M.J."/>
            <person name="Buck C.B."/>
        </authorList>
    </citation>
    <scope>NUCLEOTIDE SEQUENCE</scope>
    <source>
        <strain evidence="1">Ct9lR64</strain>
    </source>
</reference>